<evidence type="ECO:0000256" key="2">
    <source>
        <dbReference type="SAM" id="SignalP"/>
    </source>
</evidence>
<dbReference type="SUPFAM" id="SSF56436">
    <property type="entry name" value="C-type lectin-like"/>
    <property type="match status" value="2"/>
</dbReference>
<protein>
    <submittedName>
        <fullName evidence="5">Macrophage mannose receptor 1-like</fullName>
    </submittedName>
</protein>
<keyword evidence="2" id="KW-0732">Signal</keyword>
<dbReference type="PROSITE" id="PS50041">
    <property type="entry name" value="C_TYPE_LECTIN_2"/>
    <property type="match status" value="2"/>
</dbReference>
<dbReference type="InterPro" id="IPR018378">
    <property type="entry name" value="C-type_lectin_CS"/>
</dbReference>
<dbReference type="PANTHER" id="PTHR22802">
    <property type="entry name" value="C-TYPE LECTIN SUPERFAMILY MEMBER"/>
    <property type="match status" value="1"/>
</dbReference>
<dbReference type="InterPro" id="IPR016187">
    <property type="entry name" value="CTDL_fold"/>
</dbReference>
<feature type="chain" id="PRO_5047436894" evidence="2">
    <location>
        <begin position="20"/>
        <end position="302"/>
    </location>
</feature>
<dbReference type="InterPro" id="IPR001304">
    <property type="entry name" value="C-type_lectin-like"/>
</dbReference>
<gene>
    <name evidence="5" type="primary">LOC108558705</name>
</gene>
<dbReference type="InterPro" id="IPR016186">
    <property type="entry name" value="C-type_lectin-like/link_sf"/>
</dbReference>
<evidence type="ECO:0000313" key="5">
    <source>
        <dbReference type="RefSeq" id="XP_017771193.1"/>
    </source>
</evidence>
<sequence length="302" mass="35467">MNLKLLLILLLALCGSSVSICLKSSTIQYAYKDKWYYFETFYKATWFKAFMACNRMDMELLSIDSNEEFDKIHEFVKNKTEYKNNQDLWTSGTMKDAGQFNWMYTGNPVSVSRWHTGQPNNYGGKQFCLHMWLDKNQFRLNDMECFKENVAAKMNLKLLVISLVAFCSFSAPTYVNDKLYYFETYFKASWFKAYMTCSKMGMELLSIDSVEEFDKFHTLVKDIVEYKNNLDLWTSGAMKDAGQFYWINTVNPVLSSKWHPGEPNNKGGMEFCLHVFLDNKQFLLNDLECSIEKYFVCESRKI</sequence>
<dbReference type="CDD" id="cd00037">
    <property type="entry name" value="CLECT"/>
    <property type="match status" value="2"/>
</dbReference>
<dbReference type="RefSeq" id="XP_017771193.1">
    <property type="nucleotide sequence ID" value="XM_017915704.1"/>
</dbReference>
<name>A0ABM1M9E3_NICVS</name>
<dbReference type="InterPro" id="IPR051004">
    <property type="entry name" value="DC-SIGN_domain-containing"/>
</dbReference>
<proteinExistence type="predicted"/>
<dbReference type="Gene3D" id="3.10.100.10">
    <property type="entry name" value="Mannose-Binding Protein A, subunit A"/>
    <property type="match status" value="2"/>
</dbReference>
<dbReference type="Proteomes" id="UP000695000">
    <property type="component" value="Unplaced"/>
</dbReference>
<dbReference type="PROSITE" id="PS00615">
    <property type="entry name" value="C_TYPE_LECTIN_1"/>
    <property type="match status" value="1"/>
</dbReference>
<evidence type="ECO:0000256" key="1">
    <source>
        <dbReference type="ARBA" id="ARBA00023157"/>
    </source>
</evidence>
<feature type="domain" description="C-type lectin" evidence="3">
    <location>
        <begin position="175"/>
        <end position="298"/>
    </location>
</feature>
<dbReference type="GeneID" id="108558705"/>
<feature type="signal peptide" evidence="2">
    <location>
        <begin position="1"/>
        <end position="19"/>
    </location>
</feature>
<evidence type="ECO:0000313" key="4">
    <source>
        <dbReference type="Proteomes" id="UP000695000"/>
    </source>
</evidence>
<evidence type="ECO:0000259" key="3">
    <source>
        <dbReference type="PROSITE" id="PS50041"/>
    </source>
</evidence>
<dbReference type="Pfam" id="PF00059">
    <property type="entry name" value="Lectin_C"/>
    <property type="match status" value="2"/>
</dbReference>
<reference evidence="5" key="1">
    <citation type="submission" date="2025-08" db="UniProtKB">
        <authorList>
            <consortium name="RefSeq"/>
        </authorList>
    </citation>
    <scope>IDENTIFICATION</scope>
    <source>
        <tissue evidence="5">Whole Larva</tissue>
    </source>
</reference>
<feature type="domain" description="C-type lectin" evidence="3">
    <location>
        <begin position="31"/>
        <end position="145"/>
    </location>
</feature>
<keyword evidence="4" id="KW-1185">Reference proteome</keyword>
<dbReference type="SMART" id="SM00034">
    <property type="entry name" value="CLECT"/>
    <property type="match status" value="2"/>
</dbReference>
<accession>A0ABM1M9E3</accession>
<organism evidence="4 5">
    <name type="scientific">Nicrophorus vespilloides</name>
    <name type="common">Boreal carrion beetle</name>
    <dbReference type="NCBI Taxonomy" id="110193"/>
    <lineage>
        <taxon>Eukaryota</taxon>
        <taxon>Metazoa</taxon>
        <taxon>Ecdysozoa</taxon>
        <taxon>Arthropoda</taxon>
        <taxon>Hexapoda</taxon>
        <taxon>Insecta</taxon>
        <taxon>Pterygota</taxon>
        <taxon>Neoptera</taxon>
        <taxon>Endopterygota</taxon>
        <taxon>Coleoptera</taxon>
        <taxon>Polyphaga</taxon>
        <taxon>Staphyliniformia</taxon>
        <taxon>Silphidae</taxon>
        <taxon>Nicrophorinae</taxon>
        <taxon>Nicrophorus</taxon>
    </lineage>
</organism>
<keyword evidence="1" id="KW-1015">Disulfide bond</keyword>
<dbReference type="PANTHER" id="PTHR22802:SF465">
    <property type="entry name" value="AT17652P-RELATED"/>
    <property type="match status" value="1"/>
</dbReference>